<evidence type="ECO:0000313" key="2">
    <source>
        <dbReference type="EMBL" id="MDK4768711.1"/>
    </source>
</evidence>
<dbReference type="Pfam" id="PF04229">
    <property type="entry name" value="GrpB"/>
    <property type="match status" value="1"/>
</dbReference>
<dbReference type="Gene3D" id="3.30.460.10">
    <property type="entry name" value="Beta Polymerase, domain 2"/>
    <property type="match status" value="1"/>
</dbReference>
<feature type="region of interest" description="Disordered" evidence="1">
    <location>
        <begin position="45"/>
        <end position="98"/>
    </location>
</feature>
<dbReference type="Proteomes" id="UP001174748">
    <property type="component" value="Unassembled WGS sequence"/>
</dbReference>
<protein>
    <submittedName>
        <fullName evidence="2">GrpB family protein</fullName>
    </submittedName>
</protein>
<sequence length="98" mass="11410">MHPVIHTIQRRQAFKSSKITIVAAASEQAIRQLAFRDFLRKHHGIAEQHKHQAAEDRRQKPAAYGRLKNELVQRHESSRRQHGWPQEKTHESGPRLAP</sequence>
<dbReference type="SUPFAM" id="SSF81301">
    <property type="entry name" value="Nucleotidyltransferase"/>
    <property type="match status" value="1"/>
</dbReference>
<dbReference type="Proteomes" id="UP001173597">
    <property type="component" value="Unassembled WGS sequence"/>
</dbReference>
<evidence type="ECO:0000313" key="4">
    <source>
        <dbReference type="Proteomes" id="UP001173597"/>
    </source>
</evidence>
<accession>A0AAW6XBY4</accession>
<dbReference type="EMBL" id="JARTLO010000041">
    <property type="protein sequence ID" value="MDK4768711.1"/>
    <property type="molecule type" value="Genomic_DNA"/>
</dbReference>
<organism evidence="2 4">
    <name type="scientific">Serratia nevei</name>
    <dbReference type="NCBI Taxonomy" id="2703794"/>
    <lineage>
        <taxon>Bacteria</taxon>
        <taxon>Pseudomonadati</taxon>
        <taxon>Pseudomonadota</taxon>
        <taxon>Gammaproteobacteria</taxon>
        <taxon>Enterobacterales</taxon>
        <taxon>Yersiniaceae</taxon>
        <taxon>Serratia</taxon>
    </lineage>
</organism>
<feature type="compositionally biased region" description="Basic and acidic residues" evidence="1">
    <location>
        <begin position="45"/>
        <end position="59"/>
    </location>
</feature>
<comment type="caution">
    <text evidence="2">The sequence shown here is derived from an EMBL/GenBank/DDBJ whole genome shotgun (WGS) entry which is preliminary data.</text>
</comment>
<evidence type="ECO:0000313" key="3">
    <source>
        <dbReference type="EMBL" id="MDK5173109.1"/>
    </source>
</evidence>
<gene>
    <name evidence="2" type="ORF">P9854_23310</name>
    <name evidence="3" type="ORF">P9921_21885</name>
</gene>
<dbReference type="AlphaFoldDB" id="A0AAW6XBY4"/>
<evidence type="ECO:0000313" key="5">
    <source>
        <dbReference type="Proteomes" id="UP001174748"/>
    </source>
</evidence>
<dbReference type="InterPro" id="IPR043519">
    <property type="entry name" value="NT_sf"/>
</dbReference>
<dbReference type="RefSeq" id="WP_201621282.1">
    <property type="nucleotide sequence ID" value="NZ_JARTLO010000041.1"/>
</dbReference>
<dbReference type="EMBL" id="JARTOI010000051">
    <property type="protein sequence ID" value="MDK5173109.1"/>
    <property type="molecule type" value="Genomic_DNA"/>
</dbReference>
<proteinExistence type="predicted"/>
<evidence type="ECO:0000256" key="1">
    <source>
        <dbReference type="SAM" id="MobiDB-lite"/>
    </source>
</evidence>
<keyword evidence="5" id="KW-1185">Reference proteome</keyword>
<reference evidence="2" key="1">
    <citation type="submission" date="2023-01" db="EMBL/GenBank/DDBJ databases">
        <title>Genomic dissection of endemic carbapenem resistance: metallo-beta-lactamase gene dissemination through clonal, plasmid and integron transfer pathways.</title>
        <authorList>
            <person name="Macesic N."/>
        </authorList>
    </citation>
    <scope>NUCLEOTIDE SEQUENCE</scope>
    <source>
        <strain evidence="3">CPO382</strain>
        <strain evidence="2">CPO573</strain>
    </source>
</reference>
<feature type="compositionally biased region" description="Basic and acidic residues" evidence="1">
    <location>
        <begin position="67"/>
        <end position="98"/>
    </location>
</feature>
<dbReference type="InterPro" id="IPR007344">
    <property type="entry name" value="GrpB/CoaE"/>
</dbReference>
<name>A0AAW6XBY4_9GAMM</name>